<evidence type="ECO:0000313" key="2">
    <source>
        <dbReference type="EMBL" id="TDR79699.1"/>
    </source>
</evidence>
<dbReference type="AlphaFoldDB" id="A0A4V3DV78"/>
<dbReference type="NCBIfam" id="TIGR00684">
    <property type="entry name" value="narJ"/>
    <property type="match status" value="1"/>
</dbReference>
<dbReference type="OrthoDB" id="8478585at2"/>
<dbReference type="GO" id="GO:0042128">
    <property type="term" value="P:nitrate assimilation"/>
    <property type="evidence" value="ECO:0007669"/>
    <property type="project" value="UniProtKB-KW"/>
</dbReference>
<dbReference type="Gene3D" id="1.10.3480.10">
    <property type="entry name" value="TorD-like"/>
    <property type="match status" value="1"/>
</dbReference>
<dbReference type="PANTHER" id="PTHR43680">
    <property type="entry name" value="NITRATE REDUCTASE MOLYBDENUM COFACTOR ASSEMBLY CHAPERONE"/>
    <property type="match status" value="1"/>
</dbReference>
<dbReference type="GO" id="GO:0016530">
    <property type="term" value="F:metallochaperone activity"/>
    <property type="evidence" value="ECO:0007669"/>
    <property type="project" value="TreeGrafter"/>
</dbReference>
<dbReference type="GO" id="GO:0051131">
    <property type="term" value="P:chaperone-mediated protein complex assembly"/>
    <property type="evidence" value="ECO:0007669"/>
    <property type="project" value="InterPro"/>
</dbReference>
<dbReference type="Pfam" id="PF02613">
    <property type="entry name" value="Nitrate_red_del"/>
    <property type="match status" value="1"/>
</dbReference>
<dbReference type="RefSeq" id="WP_133680646.1">
    <property type="nucleotide sequence ID" value="NZ_SNZP01000007.1"/>
</dbReference>
<evidence type="ECO:0000313" key="3">
    <source>
        <dbReference type="Proteomes" id="UP000295611"/>
    </source>
</evidence>
<keyword evidence="3" id="KW-1185">Reference proteome</keyword>
<comment type="caution">
    <text evidence="2">The sequence shown here is derived from an EMBL/GenBank/DDBJ whole genome shotgun (WGS) entry which is preliminary data.</text>
</comment>
<sequence length="215" mass="23458">MNAFSLVSVLLQYPEADLLAALPEIRAALAAEPENLGARLAPLLEYLQENGLIELQTRYVDQFDRNRSLSLHLFEHVYGESRERGEAMVSLMGTYHEHGFFINADELPDFLPLMLEFLGQLPAAEASALLGEAVHVIAAIGERLAAAQSPYAVAFAALVALSPVEPLPVGQPPVRDMDEAMERFGSGLDGMEPLLTPQATTQTIRFHPRPARQGA</sequence>
<dbReference type="GO" id="GO:0051082">
    <property type="term" value="F:unfolded protein binding"/>
    <property type="evidence" value="ECO:0007669"/>
    <property type="project" value="InterPro"/>
</dbReference>
<dbReference type="EMBL" id="SNZP01000007">
    <property type="protein sequence ID" value="TDR79699.1"/>
    <property type="molecule type" value="Genomic_DNA"/>
</dbReference>
<dbReference type="SUPFAM" id="SSF89155">
    <property type="entry name" value="TorD-like"/>
    <property type="match status" value="1"/>
</dbReference>
<dbReference type="InterPro" id="IPR003765">
    <property type="entry name" value="NO3_reductase_chaperone_NarJ"/>
</dbReference>
<keyword evidence="1" id="KW-0534">Nitrate assimilation</keyword>
<accession>A0A4V3DV78</accession>
<dbReference type="InterPro" id="IPR036411">
    <property type="entry name" value="TorD-like_sf"/>
</dbReference>
<reference evidence="2 3" key="1">
    <citation type="submission" date="2019-03" db="EMBL/GenBank/DDBJ databases">
        <title>Genomic Encyclopedia of Type Strains, Phase III (KMG-III): the genomes of soil and plant-associated and newly described type strains.</title>
        <authorList>
            <person name="Whitman W."/>
        </authorList>
    </citation>
    <scope>NUCLEOTIDE SEQUENCE [LARGE SCALE GENOMIC DNA]</scope>
    <source>
        <strain evidence="2 3">CECT 8976</strain>
    </source>
</reference>
<organism evidence="2 3">
    <name type="scientific">Paludibacterium purpuratum</name>
    <dbReference type="NCBI Taxonomy" id="1144873"/>
    <lineage>
        <taxon>Bacteria</taxon>
        <taxon>Pseudomonadati</taxon>
        <taxon>Pseudomonadota</taxon>
        <taxon>Betaproteobacteria</taxon>
        <taxon>Neisseriales</taxon>
        <taxon>Chromobacteriaceae</taxon>
        <taxon>Paludibacterium</taxon>
    </lineage>
</organism>
<evidence type="ECO:0000256" key="1">
    <source>
        <dbReference type="ARBA" id="ARBA00023063"/>
    </source>
</evidence>
<gene>
    <name evidence="2" type="ORF">DFP86_10763</name>
</gene>
<dbReference type="InterPro" id="IPR020945">
    <property type="entry name" value="DMSO/NO3_reduct_chaperone"/>
</dbReference>
<protein>
    <submittedName>
        <fullName evidence="2">Respiratory nitrate reductase chaperone NarJ</fullName>
    </submittedName>
</protein>
<dbReference type="PANTHER" id="PTHR43680:SF2">
    <property type="entry name" value="NITRATE REDUCTASE MOLYBDENUM COFACTOR ASSEMBLY CHAPERONE NARJ"/>
    <property type="match status" value="1"/>
</dbReference>
<proteinExistence type="predicted"/>
<name>A0A4V3DV78_9NEIS</name>
<dbReference type="Proteomes" id="UP000295611">
    <property type="component" value="Unassembled WGS sequence"/>
</dbReference>